<dbReference type="HOGENOM" id="CLU_038238_1_1_4"/>
<evidence type="ECO:0000256" key="11">
    <source>
        <dbReference type="SAM" id="SignalP"/>
    </source>
</evidence>
<dbReference type="InterPro" id="IPR050298">
    <property type="entry name" value="Gram-neg_bact_OMP"/>
</dbReference>
<dbReference type="KEGG" id="cfu:CFU_0485"/>
<gene>
    <name evidence="13" type="ordered locus">CFU_0485</name>
</gene>
<keyword evidence="9" id="KW-0472">Membrane</keyword>
<dbReference type="GO" id="GO:0046930">
    <property type="term" value="C:pore complex"/>
    <property type="evidence" value="ECO:0007669"/>
    <property type="project" value="UniProtKB-KW"/>
</dbReference>
<dbReference type="CDD" id="cd00342">
    <property type="entry name" value="gram_neg_porins"/>
    <property type="match status" value="1"/>
</dbReference>
<keyword evidence="5" id="KW-0812">Transmembrane</keyword>
<dbReference type="eggNOG" id="COG3203">
    <property type="taxonomic scope" value="Bacteria"/>
</dbReference>
<organism evidence="13 14">
    <name type="scientific">Collimonas fungivorans (strain Ter331)</name>
    <dbReference type="NCBI Taxonomy" id="1005048"/>
    <lineage>
        <taxon>Bacteria</taxon>
        <taxon>Pseudomonadati</taxon>
        <taxon>Pseudomonadota</taxon>
        <taxon>Betaproteobacteria</taxon>
        <taxon>Burkholderiales</taxon>
        <taxon>Oxalobacteraceae</taxon>
        <taxon>Collimonas</taxon>
    </lineage>
</organism>
<reference evidence="13 14" key="5">
    <citation type="journal article" date="2011" name="ISME J.">
        <title>Dual transcriptional profiling of a bacterial/fungal confrontation: Collimonas fungivorans versus Aspergillus niger.</title>
        <authorList>
            <person name="Mela F."/>
            <person name="Fritsche K."/>
            <person name="de Boer W."/>
            <person name="van Veen J.A."/>
            <person name="de Graaff L.H."/>
            <person name="van den Berg M."/>
            <person name="Leveau J.H."/>
        </authorList>
    </citation>
    <scope>NUCLEOTIDE SEQUENCE [LARGE SCALE GENOMIC DNA]</scope>
    <source>
        <strain evidence="13 14">Ter331</strain>
    </source>
</reference>
<evidence type="ECO:0000313" key="13">
    <source>
        <dbReference type="EMBL" id="AEK60322.1"/>
    </source>
</evidence>
<reference evidence="13 14" key="2">
    <citation type="journal article" date="2006" name="J. Microbiol. Methods">
        <title>Genomic flank-sequencing of plasposon insertion sites for rapid identification of functional genes.</title>
        <authorList>
            <person name="Leveau J.H."/>
            <person name="Gerards S."/>
            <person name="Fritsche K."/>
            <person name="Zondag G."/>
            <person name="van Veen J.A."/>
        </authorList>
    </citation>
    <scope>NUCLEOTIDE SEQUENCE [LARGE SCALE GENOMIC DNA]</scope>
    <source>
        <strain evidence="13 14">Ter331</strain>
    </source>
</reference>
<keyword evidence="4" id="KW-1134">Transmembrane beta strand</keyword>
<feature type="signal peptide" evidence="11">
    <location>
        <begin position="1"/>
        <end position="33"/>
    </location>
</feature>
<name>G0AGJ2_COLFT</name>
<dbReference type="PANTHER" id="PTHR34501">
    <property type="entry name" value="PROTEIN YDDL-RELATED"/>
    <property type="match status" value="1"/>
</dbReference>
<comment type="subunit">
    <text evidence="2">Homotrimer.</text>
</comment>
<keyword evidence="14" id="KW-1185">Reference proteome</keyword>
<feature type="chain" id="PRO_5003396783" evidence="11">
    <location>
        <begin position="34"/>
        <end position="361"/>
    </location>
</feature>
<keyword evidence="7" id="KW-0406">Ion transport</keyword>
<dbReference type="GO" id="GO:0009279">
    <property type="term" value="C:cell outer membrane"/>
    <property type="evidence" value="ECO:0007669"/>
    <property type="project" value="UniProtKB-SubCell"/>
</dbReference>
<evidence type="ECO:0000256" key="2">
    <source>
        <dbReference type="ARBA" id="ARBA00011233"/>
    </source>
</evidence>
<reference evidence="13 14" key="3">
    <citation type="journal article" date="2008" name="FEMS Microbiol. Ecol.">
        <title>Identification and characterization of genes underlying chitinolysis in Collimonas fungivorans Ter331.</title>
        <authorList>
            <person name="Fritsche K."/>
            <person name="de Boer W."/>
            <person name="Gerards S."/>
            <person name="van den Berg M."/>
            <person name="van Veen J.A."/>
            <person name="Leveau J.H."/>
        </authorList>
    </citation>
    <scope>NUCLEOTIDE SEQUENCE [LARGE SCALE GENOMIC DNA]</scope>
    <source>
        <strain evidence="13 14">Ter331</strain>
    </source>
</reference>
<dbReference type="InterPro" id="IPR023614">
    <property type="entry name" value="Porin_dom_sf"/>
</dbReference>
<keyword evidence="6 11" id="KW-0732">Signal</keyword>
<protein>
    <submittedName>
        <fullName evidence="13">Porin, Gram-negative type</fullName>
    </submittedName>
</protein>
<evidence type="ECO:0000256" key="4">
    <source>
        <dbReference type="ARBA" id="ARBA00022452"/>
    </source>
</evidence>
<reference evidence="13 14" key="4">
    <citation type="journal article" date="2010" name="Environ. Microbiol.">
        <title>The bacterial genus Collimonas: mycophagy, weathering and other adaptive solutions to life in oligotrophic soil environments.</title>
        <authorList>
            <person name="Leveau J.H."/>
            <person name="Uroz S."/>
            <person name="de Boer W."/>
        </authorList>
    </citation>
    <scope>NUCLEOTIDE SEQUENCE [LARGE SCALE GENOMIC DNA]</scope>
    <source>
        <strain evidence="13 14">Ter331</strain>
    </source>
</reference>
<dbReference type="InterPro" id="IPR002299">
    <property type="entry name" value="Porin_Neis"/>
</dbReference>
<dbReference type="InterPro" id="IPR001702">
    <property type="entry name" value="Porin_Gram-ve"/>
</dbReference>
<sequence length="361" mass="38077">MQQHPTKSGDKIMKKTLLAAFVGLTAVAGAAHAQSTNVTIYGIIDSGIEFANNGKDSLNRVQSGSLSQSRIGFTGTEDLGGGLRALFTLENGFNVDNGSFAQTGLLFGRQAFVGLGSNAGAVTLGRQYEPLHSMHVKFSTHAVGFGDASAAYVPAIEDVRLDNSIKYVSPVFAGVTLTLFYALGENTTVATDSKSYGNLLNIQANYDNGPLSAAVSYASKKKTPAAPDNITKYLAAAVSYDFIFLKPYLVAETVRNDASSAAVPDYDFWSLAMDVPLGGGRLNFSYGSLKNKSAANANSRSYGVVYDYDLSKRTTLYTGYSRLHNDAGASFGVGSANGSEVAAANAGADPRALIFGIRHKF</sequence>
<dbReference type="Gene3D" id="2.40.160.10">
    <property type="entry name" value="Porin"/>
    <property type="match status" value="1"/>
</dbReference>
<dbReference type="Proteomes" id="UP000008392">
    <property type="component" value="Chromosome"/>
</dbReference>
<dbReference type="GO" id="GO:0034220">
    <property type="term" value="P:monoatomic ion transmembrane transport"/>
    <property type="evidence" value="ECO:0007669"/>
    <property type="project" value="InterPro"/>
</dbReference>
<dbReference type="PANTHER" id="PTHR34501:SF9">
    <property type="entry name" value="MAJOR OUTER MEMBRANE PROTEIN P.IA"/>
    <property type="match status" value="1"/>
</dbReference>
<feature type="domain" description="Porin" evidence="12">
    <location>
        <begin position="24"/>
        <end position="327"/>
    </location>
</feature>
<accession>G0AGJ2</accession>
<keyword evidence="3" id="KW-0813">Transport</keyword>
<evidence type="ECO:0000256" key="3">
    <source>
        <dbReference type="ARBA" id="ARBA00022448"/>
    </source>
</evidence>
<evidence type="ECO:0000313" key="14">
    <source>
        <dbReference type="Proteomes" id="UP000008392"/>
    </source>
</evidence>
<evidence type="ECO:0000256" key="1">
    <source>
        <dbReference type="ARBA" id="ARBA00004571"/>
    </source>
</evidence>
<evidence type="ECO:0000256" key="10">
    <source>
        <dbReference type="ARBA" id="ARBA00023237"/>
    </source>
</evidence>
<evidence type="ECO:0000256" key="7">
    <source>
        <dbReference type="ARBA" id="ARBA00023065"/>
    </source>
</evidence>
<dbReference type="SUPFAM" id="SSF56935">
    <property type="entry name" value="Porins"/>
    <property type="match status" value="1"/>
</dbReference>
<evidence type="ECO:0000259" key="12">
    <source>
        <dbReference type="Pfam" id="PF13609"/>
    </source>
</evidence>
<dbReference type="STRING" id="1005048.CFU_0485"/>
<reference evidence="13 14" key="1">
    <citation type="journal article" date="2004" name="Environ. Microbiol.">
        <title>Phylogeny-function analysis of (meta)genomic libraries: screening for expression of ribosomal RNA genes by large-insert library fluorescent in situ hybridization (LIL-FISH).</title>
        <authorList>
            <person name="Leveau J.H."/>
            <person name="Gerards S."/>
            <person name="de Boer W."/>
            <person name="van Veen J.A."/>
        </authorList>
    </citation>
    <scope>NUCLEOTIDE SEQUENCE [LARGE SCALE GENOMIC DNA]</scope>
    <source>
        <strain evidence="13 14">Ter331</strain>
    </source>
</reference>
<dbReference type="PRINTS" id="PR00182">
    <property type="entry name" value="ECOLNEIPORIN"/>
</dbReference>
<comment type="subcellular location">
    <subcellularLocation>
        <location evidence="1">Cell outer membrane</location>
        <topology evidence="1">Multi-pass membrane protein</topology>
    </subcellularLocation>
</comment>
<evidence type="ECO:0000256" key="9">
    <source>
        <dbReference type="ARBA" id="ARBA00023136"/>
    </source>
</evidence>
<dbReference type="InterPro" id="IPR033900">
    <property type="entry name" value="Gram_neg_porin_domain"/>
</dbReference>
<dbReference type="Pfam" id="PF13609">
    <property type="entry name" value="Porin_4"/>
    <property type="match status" value="1"/>
</dbReference>
<evidence type="ECO:0000256" key="8">
    <source>
        <dbReference type="ARBA" id="ARBA00023114"/>
    </source>
</evidence>
<dbReference type="GO" id="GO:0015288">
    <property type="term" value="F:porin activity"/>
    <property type="evidence" value="ECO:0007669"/>
    <property type="project" value="UniProtKB-KW"/>
</dbReference>
<proteinExistence type="predicted"/>
<dbReference type="PRINTS" id="PR00184">
    <property type="entry name" value="NEISSPPORIN"/>
</dbReference>
<evidence type="ECO:0000256" key="5">
    <source>
        <dbReference type="ARBA" id="ARBA00022692"/>
    </source>
</evidence>
<reference evidence="14" key="6">
    <citation type="submission" date="2011-05" db="EMBL/GenBank/DDBJ databases">
        <title>Complete sequence of Collimonas fungivorans Ter331.</title>
        <authorList>
            <person name="Leveau J.H."/>
        </authorList>
    </citation>
    <scope>NUCLEOTIDE SEQUENCE [LARGE SCALE GENOMIC DNA]</scope>
    <source>
        <strain evidence="14">Ter331</strain>
    </source>
</reference>
<keyword evidence="8" id="KW-0626">Porin</keyword>
<evidence type="ECO:0000256" key="6">
    <source>
        <dbReference type="ARBA" id="ARBA00022729"/>
    </source>
</evidence>
<keyword evidence="10" id="KW-0998">Cell outer membrane</keyword>
<dbReference type="AlphaFoldDB" id="G0AGJ2"/>
<dbReference type="EMBL" id="CP002745">
    <property type="protein sequence ID" value="AEK60322.1"/>
    <property type="molecule type" value="Genomic_DNA"/>
</dbReference>